<feature type="domain" description="Response regulatory" evidence="9">
    <location>
        <begin position="11"/>
        <end position="124"/>
    </location>
</feature>
<dbReference type="CDD" id="cd00082">
    <property type="entry name" value="HisKA"/>
    <property type="match status" value="1"/>
</dbReference>
<dbReference type="Gene3D" id="3.40.50.2300">
    <property type="match status" value="2"/>
</dbReference>
<reference evidence="12 13" key="1">
    <citation type="submission" date="2023-01" db="EMBL/GenBank/DDBJ databases">
        <title>Novel diversity within Roseofilum (Cyanobacteria; Desertifilaceae) from marine benthic mats with descriptions of four novel species.</title>
        <authorList>
            <person name="Wang Y."/>
            <person name="Berthold D.E."/>
            <person name="Hu J."/>
            <person name="Lefler F.W."/>
            <person name="Laughinghouse H.D. IV."/>
        </authorList>
    </citation>
    <scope>NUCLEOTIDE SEQUENCE [LARGE SCALE GENOMIC DNA]</scope>
    <source>
        <strain evidence="12 13">BLCC-M154</strain>
    </source>
</reference>
<feature type="modified residue" description="4-aspartylphosphate" evidence="7">
    <location>
        <position position="987"/>
    </location>
</feature>
<dbReference type="Gene3D" id="3.30.450.20">
    <property type="entry name" value="PAS domain"/>
    <property type="match status" value="3"/>
</dbReference>
<name>A0ABT7AVH4_9CYAN</name>
<evidence type="ECO:0000259" key="9">
    <source>
        <dbReference type="PROSITE" id="PS50110"/>
    </source>
</evidence>
<dbReference type="NCBIfam" id="TIGR00229">
    <property type="entry name" value="sensory_box"/>
    <property type="match status" value="3"/>
</dbReference>
<dbReference type="Gene3D" id="3.30.565.10">
    <property type="entry name" value="Histidine kinase-like ATPase, C-terminal domain"/>
    <property type="match status" value="1"/>
</dbReference>
<dbReference type="CDD" id="cd17546">
    <property type="entry name" value="REC_hyHK_CKI1_RcsC-like"/>
    <property type="match status" value="1"/>
</dbReference>
<dbReference type="SUPFAM" id="SSF47384">
    <property type="entry name" value="Homodimeric domain of signal transducing histidine kinase"/>
    <property type="match status" value="1"/>
</dbReference>
<dbReference type="InterPro" id="IPR036097">
    <property type="entry name" value="HisK_dim/P_sf"/>
</dbReference>
<dbReference type="SUPFAM" id="SSF55874">
    <property type="entry name" value="ATPase domain of HSP90 chaperone/DNA topoisomerase II/histidine kinase"/>
    <property type="match status" value="1"/>
</dbReference>
<dbReference type="CDD" id="cd16922">
    <property type="entry name" value="HATPase_EvgS-ArcB-TorS-like"/>
    <property type="match status" value="1"/>
</dbReference>
<dbReference type="InterPro" id="IPR003594">
    <property type="entry name" value="HATPase_dom"/>
</dbReference>
<evidence type="ECO:0000259" key="8">
    <source>
        <dbReference type="PROSITE" id="PS50109"/>
    </source>
</evidence>
<dbReference type="SMART" id="SM00091">
    <property type="entry name" value="PAS"/>
    <property type="match status" value="3"/>
</dbReference>
<dbReference type="InterPro" id="IPR001789">
    <property type="entry name" value="Sig_transdc_resp-reg_receiver"/>
</dbReference>
<accession>A0ABT7AVH4</accession>
<protein>
    <recommendedName>
        <fullName evidence="2">histidine kinase</fullName>
        <ecNumber evidence="2">2.7.13.3</ecNumber>
    </recommendedName>
</protein>
<dbReference type="PROSITE" id="PS50112">
    <property type="entry name" value="PAS"/>
    <property type="match status" value="3"/>
</dbReference>
<comment type="catalytic activity">
    <reaction evidence="1">
        <text>ATP + protein L-histidine = ADP + protein N-phospho-L-histidine.</text>
        <dbReference type="EC" id="2.7.13.3"/>
    </reaction>
</comment>
<sequence length="1154" mass="131054">MLYPSSSSPINIIVAHPQPECLAWLSTFLVEQGYSVKWATEISQVLTLVDTVDPSLIFLEVGISNFAPLKICTALHPYLNVPILALNSSGASVDKTQFFEAGVKDYLVAPFNLMELQVKTASYTQHQKTQKANQALSRSLQKKDYIIEQLEASWVLSEERFHKIFFSSPSLLFLMSYEQGTILEINEHFLNYTGYDRAAIIGEDISQLNSFLSSENWDYLHQILAKKKEISNIEISFFNKDHEQKTGLISAQVIQLGGQKYLLFNISDITELKSSKQLLQNSENQLVAMFGAMDEAIMVFNYEGECIKVAPTRSPIHSHHNLETIAPAKVAEFHQYWTRHVIDKNTTIENLEYCWPMDGEEHWFVATISPLKHNTALWICSETTDQKYAEKKLGLLERAIAASTNGIIISDSTKPGNPIVYVNSGFEKLTGYTQAEILGRTCTILQGKDRNQPGLTHLRQALKEKKSCRVTLKNHRKDGTVFWNDLSLSPIFNEQQELLYYIGVQTDVTELKLAKDALDENYQVLQKEIEGRKQIELALRKSETQYRQLVDSANSIILQIDCQGNVVFFNEFAQRFFGYTEEEIIGQNIKGTIVPIKDTDGQSLYPIIDQILASTEQYATYENENQCKNGDRVWVEWTNRVLYNESGQAIGILSVGMDATARKQIQIALQSAKQSAEIANQTKSQFIARMSHELRTPLNAILGFTQILKQESLLSGEHQEYLHIINRSGEHLLDLINDILSLSKIEAGKISLEETCFDLHRLVYEVQDMLRLKADRKGLRLSTHFDPKVPSWAIADQGKLRQILMNLLSNSVKFTDRGIVSIRVFPAPNRDQRPTQEYIWEIQDTGEGIDPEELPLLFEPFIQTRSGVKSGQGTGLGLTICKQLVQLMGGEIKVSSQVDVGTLVTMQLPLREVHPEDIPEKTVEKQPIALAPHQPIYRILVVDDRWENRRLLLKQLQPLGFEVWEADNGETALTLWENCAPHLIWMDLQMPVMDGYQATRLIRMQEEKTGRAAIPILALTASALEEDQVLIEAAGCNELVHKPVTQAVLLAKMSDYLGVEYIYETPENQEIVPHPSYETERTLSREQLMEMPIDWVNELYQAALEADEEYIQKLLLEIPNHQSDLREAIADLVAHYRLDLILETTLEAIEGQRS</sequence>
<dbReference type="SMART" id="SM00448">
    <property type="entry name" value="REC"/>
    <property type="match status" value="2"/>
</dbReference>
<feature type="domain" description="PAC" evidence="11">
    <location>
        <begin position="466"/>
        <end position="520"/>
    </location>
</feature>
<evidence type="ECO:0000259" key="10">
    <source>
        <dbReference type="PROSITE" id="PS50112"/>
    </source>
</evidence>
<dbReference type="SMART" id="SM00086">
    <property type="entry name" value="PAC"/>
    <property type="match status" value="3"/>
</dbReference>
<evidence type="ECO:0000256" key="3">
    <source>
        <dbReference type="ARBA" id="ARBA00022553"/>
    </source>
</evidence>
<dbReference type="InterPro" id="IPR001610">
    <property type="entry name" value="PAC"/>
</dbReference>
<evidence type="ECO:0000313" key="12">
    <source>
        <dbReference type="EMBL" id="MDJ1170904.1"/>
    </source>
</evidence>
<dbReference type="Pfam" id="PF02518">
    <property type="entry name" value="HATPase_c"/>
    <property type="match status" value="1"/>
</dbReference>
<gene>
    <name evidence="12" type="ORF">PMG71_15835</name>
</gene>
<keyword evidence="13" id="KW-1185">Reference proteome</keyword>
<dbReference type="Proteomes" id="UP001235303">
    <property type="component" value="Unassembled WGS sequence"/>
</dbReference>
<comment type="caution">
    <text evidence="12">The sequence shown here is derived from an EMBL/GenBank/DDBJ whole genome shotgun (WGS) entry which is preliminary data.</text>
</comment>
<dbReference type="CDD" id="cd00130">
    <property type="entry name" value="PAS"/>
    <property type="match status" value="3"/>
</dbReference>
<keyword evidence="5" id="KW-0418">Kinase</keyword>
<evidence type="ECO:0000259" key="11">
    <source>
        <dbReference type="PROSITE" id="PS50113"/>
    </source>
</evidence>
<feature type="domain" description="Response regulatory" evidence="9">
    <location>
        <begin position="938"/>
        <end position="1057"/>
    </location>
</feature>
<dbReference type="InterPro" id="IPR000014">
    <property type="entry name" value="PAS"/>
</dbReference>
<keyword evidence="4" id="KW-0808">Transferase</keyword>
<feature type="domain" description="PAC" evidence="11">
    <location>
        <begin position="619"/>
        <end position="671"/>
    </location>
</feature>
<feature type="domain" description="Histidine kinase" evidence="8">
    <location>
        <begin position="689"/>
        <end position="912"/>
    </location>
</feature>
<dbReference type="EMBL" id="JAQOSP010000101">
    <property type="protein sequence ID" value="MDJ1170904.1"/>
    <property type="molecule type" value="Genomic_DNA"/>
</dbReference>
<dbReference type="SUPFAM" id="SSF55785">
    <property type="entry name" value="PYP-like sensor domain (PAS domain)"/>
    <property type="match status" value="4"/>
</dbReference>
<dbReference type="InterPro" id="IPR035965">
    <property type="entry name" value="PAS-like_dom_sf"/>
</dbReference>
<keyword evidence="3 7" id="KW-0597">Phosphoprotein</keyword>
<dbReference type="Pfam" id="PF00989">
    <property type="entry name" value="PAS"/>
    <property type="match status" value="1"/>
</dbReference>
<evidence type="ECO:0000256" key="5">
    <source>
        <dbReference type="ARBA" id="ARBA00022777"/>
    </source>
</evidence>
<dbReference type="SMART" id="SM00387">
    <property type="entry name" value="HATPase_c"/>
    <property type="match status" value="1"/>
</dbReference>
<dbReference type="Pfam" id="PF00072">
    <property type="entry name" value="Response_reg"/>
    <property type="match status" value="2"/>
</dbReference>
<feature type="domain" description="PAS" evidence="10">
    <location>
        <begin position="542"/>
        <end position="588"/>
    </location>
</feature>
<dbReference type="Gene3D" id="1.10.287.130">
    <property type="match status" value="1"/>
</dbReference>
<dbReference type="Pfam" id="PF13426">
    <property type="entry name" value="PAS_9"/>
    <property type="match status" value="2"/>
</dbReference>
<proteinExistence type="predicted"/>
<dbReference type="InterPro" id="IPR000700">
    <property type="entry name" value="PAS-assoc_C"/>
</dbReference>
<dbReference type="PROSITE" id="PS50109">
    <property type="entry name" value="HIS_KIN"/>
    <property type="match status" value="1"/>
</dbReference>
<dbReference type="PANTHER" id="PTHR43047:SF72">
    <property type="entry name" value="OSMOSENSING HISTIDINE PROTEIN KINASE SLN1"/>
    <property type="match status" value="1"/>
</dbReference>
<evidence type="ECO:0000256" key="1">
    <source>
        <dbReference type="ARBA" id="ARBA00000085"/>
    </source>
</evidence>
<dbReference type="InterPro" id="IPR004358">
    <property type="entry name" value="Sig_transdc_His_kin-like_C"/>
</dbReference>
<dbReference type="InterPro" id="IPR011006">
    <property type="entry name" value="CheY-like_superfamily"/>
</dbReference>
<evidence type="ECO:0000256" key="4">
    <source>
        <dbReference type="ARBA" id="ARBA00022679"/>
    </source>
</evidence>
<dbReference type="InterPro" id="IPR013767">
    <property type="entry name" value="PAS_fold"/>
</dbReference>
<dbReference type="SMART" id="SM00388">
    <property type="entry name" value="HisKA"/>
    <property type="match status" value="1"/>
</dbReference>
<evidence type="ECO:0000256" key="2">
    <source>
        <dbReference type="ARBA" id="ARBA00012438"/>
    </source>
</evidence>
<evidence type="ECO:0000256" key="7">
    <source>
        <dbReference type="PROSITE-ProRule" id="PRU00169"/>
    </source>
</evidence>
<comment type="caution">
    <text evidence="7">Lacks conserved residue(s) required for the propagation of feature annotation.</text>
</comment>
<dbReference type="EC" id="2.7.13.3" evidence="2"/>
<dbReference type="RefSeq" id="WP_283754659.1">
    <property type="nucleotide sequence ID" value="NZ_JAQOSP010000101.1"/>
</dbReference>
<dbReference type="PRINTS" id="PR00344">
    <property type="entry name" value="BCTRLSENSOR"/>
</dbReference>
<dbReference type="PROSITE" id="PS50113">
    <property type="entry name" value="PAC"/>
    <property type="match status" value="2"/>
</dbReference>
<feature type="domain" description="PAS" evidence="10">
    <location>
        <begin position="392"/>
        <end position="465"/>
    </location>
</feature>
<dbReference type="SUPFAM" id="SSF52172">
    <property type="entry name" value="CheY-like"/>
    <property type="match status" value="2"/>
</dbReference>
<dbReference type="PROSITE" id="PS50110">
    <property type="entry name" value="RESPONSE_REGULATORY"/>
    <property type="match status" value="2"/>
</dbReference>
<evidence type="ECO:0000256" key="6">
    <source>
        <dbReference type="ARBA" id="ARBA00023012"/>
    </source>
</evidence>
<dbReference type="InterPro" id="IPR036890">
    <property type="entry name" value="HATPase_C_sf"/>
</dbReference>
<feature type="domain" description="PAS" evidence="10">
    <location>
        <begin position="157"/>
        <end position="224"/>
    </location>
</feature>
<dbReference type="PANTHER" id="PTHR43047">
    <property type="entry name" value="TWO-COMPONENT HISTIDINE PROTEIN KINASE"/>
    <property type="match status" value="1"/>
</dbReference>
<evidence type="ECO:0000313" key="13">
    <source>
        <dbReference type="Proteomes" id="UP001235303"/>
    </source>
</evidence>
<dbReference type="InterPro" id="IPR003661">
    <property type="entry name" value="HisK_dim/P_dom"/>
</dbReference>
<dbReference type="Pfam" id="PF00512">
    <property type="entry name" value="HisKA"/>
    <property type="match status" value="1"/>
</dbReference>
<keyword evidence="6" id="KW-0902">Two-component regulatory system</keyword>
<dbReference type="InterPro" id="IPR005467">
    <property type="entry name" value="His_kinase_dom"/>
</dbReference>
<organism evidence="12 13">
    <name type="scientific">Roseofilum acuticapitatum BLCC-M154</name>
    <dbReference type="NCBI Taxonomy" id="3022444"/>
    <lineage>
        <taxon>Bacteria</taxon>
        <taxon>Bacillati</taxon>
        <taxon>Cyanobacteriota</taxon>
        <taxon>Cyanophyceae</taxon>
        <taxon>Desertifilales</taxon>
        <taxon>Desertifilaceae</taxon>
        <taxon>Roseofilum</taxon>
        <taxon>Roseofilum acuticapitatum</taxon>
    </lineage>
</organism>